<evidence type="ECO:0000256" key="1">
    <source>
        <dbReference type="ARBA" id="ARBA00001933"/>
    </source>
</evidence>
<dbReference type="OrthoDB" id="9801052at2"/>
<dbReference type="KEGG" id="lpil:LIP_2869"/>
<protein>
    <submittedName>
        <fullName evidence="5">Uncharacterized protein</fullName>
    </submittedName>
</protein>
<reference evidence="6" key="2">
    <citation type="journal article" date="2016" name="Int. J. Syst. Evol. Microbiol.">
        <title>Complete genome sequence and cell structure of Limnochorda pilosa, a Gram-negative spore-former within the phylum Firmicutes.</title>
        <authorList>
            <person name="Watanabe M."/>
            <person name="Kojima H."/>
            <person name="Fukui M."/>
        </authorList>
    </citation>
    <scope>NUCLEOTIDE SEQUENCE [LARGE SCALE GENOMIC DNA]</scope>
    <source>
        <strain evidence="6">HC45</strain>
    </source>
</reference>
<dbReference type="InterPro" id="IPR015424">
    <property type="entry name" value="PyrdxlP-dep_Trfase"/>
</dbReference>
<gene>
    <name evidence="5" type="ORF">LIP_2869</name>
</gene>
<dbReference type="GO" id="GO:0030170">
    <property type="term" value="F:pyridoxal phosphate binding"/>
    <property type="evidence" value="ECO:0007669"/>
    <property type="project" value="InterPro"/>
</dbReference>
<name>A0A0K2SNJ4_LIMPI</name>
<keyword evidence="6" id="KW-1185">Reference proteome</keyword>
<dbReference type="SUPFAM" id="SSF53383">
    <property type="entry name" value="PLP-dependent transferases"/>
    <property type="match status" value="1"/>
</dbReference>
<dbReference type="EMBL" id="AP014924">
    <property type="protein sequence ID" value="BAS28698.1"/>
    <property type="molecule type" value="Genomic_DNA"/>
</dbReference>
<evidence type="ECO:0000313" key="6">
    <source>
        <dbReference type="Proteomes" id="UP000065807"/>
    </source>
</evidence>
<reference evidence="6" key="1">
    <citation type="submission" date="2015-07" db="EMBL/GenBank/DDBJ databases">
        <title>Complete genome sequence and phylogenetic analysis of Limnochorda pilosa.</title>
        <authorList>
            <person name="Watanabe M."/>
            <person name="Kojima H."/>
            <person name="Fukui M."/>
        </authorList>
    </citation>
    <scope>NUCLEOTIDE SEQUENCE [LARGE SCALE GENOMIC DNA]</scope>
    <source>
        <strain evidence="6">HC45</strain>
    </source>
</reference>
<dbReference type="InterPro" id="IPR049704">
    <property type="entry name" value="Aminotrans_3_PPA_site"/>
</dbReference>
<evidence type="ECO:0000256" key="4">
    <source>
        <dbReference type="RuleBase" id="RU003560"/>
    </source>
</evidence>
<dbReference type="PROSITE" id="PS00600">
    <property type="entry name" value="AA_TRANSFER_CLASS_3"/>
    <property type="match status" value="1"/>
</dbReference>
<dbReference type="PANTHER" id="PTHR43094">
    <property type="entry name" value="AMINOTRANSFERASE"/>
    <property type="match status" value="1"/>
</dbReference>
<dbReference type="Gene3D" id="3.90.1150.10">
    <property type="entry name" value="Aspartate Aminotransferase, domain 1"/>
    <property type="match status" value="1"/>
</dbReference>
<sequence length="445" mass="48653">MSQVEALPGREVEIAELTRHRVLVSWAAQAGLKHTVIDHAEGSYLYTPDGRRILDFSSGLICVNVGHNHPKVVEAIRRQAGRVTYVTPNFATDVRAQLADALSRVSPRGALVKTLFTSGGAEANENAIKIARLYTGRHKVLASYRSYHGATLGAMTLSGDQRRLAVEPGISGVVHFFTPYPYRSPFGVPPEQETEAALKHLEDVLLYEGPENVAAIFLEPVIGSGGLIVPPDGYLRGVREVCTRHGILMVLDEVMTGFGRTGRWFAAEHWDVVPDMITFAKGVTSGYVPLGGVMMSQPIARYFDEHVFWGGLTYSGHPLACAAGLANLEVYEEQGLVERAARMEVAMREKLGRLAERHPVVGDVRGKGMFWGIELVADRKTREPWVPWNTKGPGRMKELLGQLAARDVYVYGRWNLLYVAPPLTASEAELDEGVSGIDSALAAVA</sequence>
<dbReference type="CDD" id="cd00610">
    <property type="entry name" value="OAT_like"/>
    <property type="match status" value="1"/>
</dbReference>
<dbReference type="PANTHER" id="PTHR43094:SF1">
    <property type="entry name" value="AMINOTRANSFERASE CLASS-III"/>
    <property type="match status" value="1"/>
</dbReference>
<evidence type="ECO:0000313" key="5">
    <source>
        <dbReference type="EMBL" id="BAS28698.1"/>
    </source>
</evidence>
<dbReference type="Gene3D" id="3.40.640.10">
    <property type="entry name" value="Type I PLP-dependent aspartate aminotransferase-like (Major domain)"/>
    <property type="match status" value="1"/>
</dbReference>
<evidence type="ECO:0000256" key="3">
    <source>
        <dbReference type="ARBA" id="ARBA00022898"/>
    </source>
</evidence>
<comment type="cofactor">
    <cofactor evidence="1">
        <name>pyridoxal 5'-phosphate</name>
        <dbReference type="ChEBI" id="CHEBI:597326"/>
    </cofactor>
</comment>
<dbReference type="PATRIC" id="fig|1555112.3.peg.2912"/>
<evidence type="ECO:0000256" key="2">
    <source>
        <dbReference type="ARBA" id="ARBA00008954"/>
    </source>
</evidence>
<dbReference type="AlphaFoldDB" id="A0A0K2SNJ4"/>
<dbReference type="FunFam" id="3.40.640.10:FF:000004">
    <property type="entry name" value="Acetylornithine aminotransferase"/>
    <property type="match status" value="1"/>
</dbReference>
<dbReference type="InterPro" id="IPR015421">
    <property type="entry name" value="PyrdxlP-dep_Trfase_major"/>
</dbReference>
<accession>A0A0K2SNJ4</accession>
<dbReference type="GO" id="GO:0005829">
    <property type="term" value="C:cytosol"/>
    <property type="evidence" value="ECO:0007669"/>
    <property type="project" value="TreeGrafter"/>
</dbReference>
<keyword evidence="3 4" id="KW-0663">Pyridoxal phosphate</keyword>
<dbReference type="Pfam" id="PF00202">
    <property type="entry name" value="Aminotran_3"/>
    <property type="match status" value="1"/>
</dbReference>
<dbReference type="NCBIfam" id="NF004718">
    <property type="entry name" value="PRK06062.1"/>
    <property type="match status" value="1"/>
</dbReference>
<dbReference type="RefSeq" id="WP_068139428.1">
    <property type="nucleotide sequence ID" value="NZ_AP014924.1"/>
</dbReference>
<dbReference type="InterPro" id="IPR015422">
    <property type="entry name" value="PyrdxlP-dep_Trfase_small"/>
</dbReference>
<dbReference type="STRING" id="1555112.LIP_2869"/>
<dbReference type="InterPro" id="IPR005814">
    <property type="entry name" value="Aminotrans_3"/>
</dbReference>
<organism evidence="5 6">
    <name type="scientific">Limnochorda pilosa</name>
    <dbReference type="NCBI Taxonomy" id="1555112"/>
    <lineage>
        <taxon>Bacteria</taxon>
        <taxon>Bacillati</taxon>
        <taxon>Bacillota</taxon>
        <taxon>Limnochordia</taxon>
        <taxon>Limnochordales</taxon>
        <taxon>Limnochordaceae</taxon>
        <taxon>Limnochorda</taxon>
    </lineage>
</organism>
<dbReference type="Proteomes" id="UP000065807">
    <property type="component" value="Chromosome"/>
</dbReference>
<proteinExistence type="inferred from homology"/>
<comment type="similarity">
    <text evidence="2 4">Belongs to the class-III pyridoxal-phosphate-dependent aminotransferase family.</text>
</comment>
<dbReference type="GO" id="GO:0008483">
    <property type="term" value="F:transaminase activity"/>
    <property type="evidence" value="ECO:0007669"/>
    <property type="project" value="InterPro"/>
</dbReference>